<reference evidence="1" key="1">
    <citation type="submission" date="2022-05" db="EMBL/GenBank/DDBJ databases">
        <title>Expanded diversity of anoxic marine methylotrophy in a Black Sea sulfate reducing microorganism.</title>
        <authorList>
            <person name="Fischer P.Q."/>
            <person name="Stams A.J.M."/>
            <person name="Villanueva L."/>
            <person name="Sousa D.Z."/>
        </authorList>
    </citation>
    <scope>NUCLEOTIDE SEQUENCE</scope>
    <source>
        <strain evidence="1">P130</strain>
    </source>
</reference>
<name>A0ABT8QNW4_9FIRM</name>
<organism evidence="1 2">
    <name type="scientific">Desulfosporosinus nitroreducens</name>
    <dbReference type="NCBI Taxonomy" id="2018668"/>
    <lineage>
        <taxon>Bacteria</taxon>
        <taxon>Bacillati</taxon>
        <taxon>Bacillota</taxon>
        <taxon>Clostridia</taxon>
        <taxon>Eubacteriales</taxon>
        <taxon>Desulfitobacteriaceae</taxon>
        <taxon>Desulfosporosinus</taxon>
    </lineage>
</organism>
<comment type="caution">
    <text evidence="1">The sequence shown here is derived from an EMBL/GenBank/DDBJ whole genome shotgun (WGS) entry which is preliminary data.</text>
</comment>
<feature type="non-terminal residue" evidence="1">
    <location>
        <position position="1"/>
    </location>
</feature>
<protein>
    <submittedName>
        <fullName evidence="1">Uncharacterized protein</fullName>
    </submittedName>
</protein>
<keyword evidence="2" id="KW-1185">Reference proteome</keyword>
<evidence type="ECO:0000313" key="2">
    <source>
        <dbReference type="Proteomes" id="UP001176021"/>
    </source>
</evidence>
<accession>A0ABT8QNW4</accession>
<proteinExistence type="predicted"/>
<evidence type="ECO:0000313" key="1">
    <source>
        <dbReference type="EMBL" id="MDO0822527.1"/>
    </source>
</evidence>
<dbReference type="Proteomes" id="UP001176021">
    <property type="component" value="Unassembled WGS sequence"/>
</dbReference>
<dbReference type="RefSeq" id="WP_301998986.1">
    <property type="nucleotide sequence ID" value="NZ_JAMJEV010000004.1"/>
</dbReference>
<gene>
    <name evidence="1" type="ORF">M8H41_06615</name>
</gene>
<sequence>KFELRASRFELRTASGDHAGGVPPVRNPHCWRLPKMELLWSCGDPFPPGKIAELKNKLKNVEILRHDGCTIQYSTR</sequence>
<dbReference type="EMBL" id="JAMJEV010000004">
    <property type="protein sequence ID" value="MDO0822527.1"/>
    <property type="molecule type" value="Genomic_DNA"/>
</dbReference>